<dbReference type="Pfam" id="PF00005">
    <property type="entry name" value="ABC_tran"/>
    <property type="match status" value="2"/>
</dbReference>
<dbReference type="InterPro" id="IPR003593">
    <property type="entry name" value="AAA+_ATPase"/>
</dbReference>
<dbReference type="Gene3D" id="1.10.287.380">
    <property type="entry name" value="Valyl-tRNA synthetase, C-terminal domain"/>
    <property type="match status" value="1"/>
</dbReference>
<dbReference type="InterPro" id="IPR051309">
    <property type="entry name" value="ABCF_ATPase"/>
</dbReference>
<keyword evidence="8 11" id="KW-0234">DNA repair</keyword>
<dbReference type="InterPro" id="IPR032524">
    <property type="entry name" value="ABC_tran_C"/>
</dbReference>
<dbReference type="GO" id="GO:0003677">
    <property type="term" value="F:DNA binding"/>
    <property type="evidence" value="ECO:0007669"/>
    <property type="project" value="UniProtKB-UniRule"/>
</dbReference>
<reference evidence="15 16" key="1">
    <citation type="submission" date="2015-10" db="EMBL/GenBank/DDBJ databases">
        <title>Metagenome-Assembled Genomes uncover a global brackish microbiome.</title>
        <authorList>
            <person name="Hugerth L.W."/>
            <person name="Larsson J."/>
            <person name="Alneberg J."/>
            <person name="Lindh M.V."/>
            <person name="Legrand C."/>
            <person name="Pinhassi J."/>
            <person name="Andersson A.F."/>
        </authorList>
    </citation>
    <scope>NUCLEOTIDE SEQUENCE [LARGE SCALE GENOMIC DNA]</scope>
    <source>
        <strain evidence="15">BACL22 MAG-120619-bin3</strain>
    </source>
</reference>
<evidence type="ECO:0000256" key="10">
    <source>
        <dbReference type="ARBA" id="ARBA00061478"/>
    </source>
</evidence>
<evidence type="ECO:0000256" key="7">
    <source>
        <dbReference type="ARBA" id="ARBA00023125"/>
    </source>
</evidence>
<dbReference type="InterPro" id="IPR032781">
    <property type="entry name" value="ABC_tran_Xtn"/>
</dbReference>
<dbReference type="InterPro" id="IPR043686">
    <property type="entry name" value="Uup"/>
</dbReference>
<feature type="domain" description="ABC transporter" evidence="14">
    <location>
        <begin position="316"/>
        <end position="533"/>
    </location>
</feature>
<organism evidence="15 16">
    <name type="scientific">OM182 bacterium BACL3 MAG-120619-bin3</name>
    <dbReference type="NCBI Taxonomy" id="1655593"/>
    <lineage>
        <taxon>Bacteria</taxon>
        <taxon>Pseudomonadati</taxon>
        <taxon>Pseudomonadota</taxon>
        <taxon>Gammaproteobacteria</taxon>
        <taxon>OMG group</taxon>
        <taxon>OM182 clade</taxon>
    </lineage>
</organism>
<evidence type="ECO:0000256" key="1">
    <source>
        <dbReference type="ARBA" id="ARBA00022490"/>
    </source>
</evidence>
<dbReference type="InterPro" id="IPR027417">
    <property type="entry name" value="P-loop_NTPase"/>
</dbReference>
<comment type="caution">
    <text evidence="15">The sequence shown here is derived from an EMBL/GenBank/DDBJ whole genome shotgun (WGS) entry which is preliminary data.</text>
</comment>
<evidence type="ECO:0000256" key="9">
    <source>
        <dbReference type="ARBA" id="ARBA00049360"/>
    </source>
</evidence>
<dbReference type="GO" id="GO:0043022">
    <property type="term" value="F:ribosome binding"/>
    <property type="evidence" value="ECO:0007669"/>
    <property type="project" value="UniProtKB-UniRule"/>
</dbReference>
<keyword evidence="7 11" id="KW-0238">DNA-binding</keyword>
<dbReference type="HAMAP" id="MF_00848">
    <property type="entry name" value="Uup"/>
    <property type="match status" value="1"/>
</dbReference>
<dbReference type="Gene3D" id="3.40.50.300">
    <property type="entry name" value="P-loop containing nucleotide triphosphate hydrolases"/>
    <property type="match status" value="2"/>
</dbReference>
<name>A0A0R2TCI6_9GAMM</name>
<dbReference type="CDD" id="cd03221">
    <property type="entry name" value="ABCF_EF-3"/>
    <property type="match status" value="2"/>
</dbReference>
<comment type="catalytic activity">
    <reaction evidence="9 11">
        <text>ATP + H2O = ADP + phosphate + H(+)</text>
        <dbReference type="Rhea" id="RHEA:13065"/>
        <dbReference type="ChEBI" id="CHEBI:15377"/>
        <dbReference type="ChEBI" id="CHEBI:15378"/>
        <dbReference type="ChEBI" id="CHEBI:30616"/>
        <dbReference type="ChEBI" id="CHEBI:43474"/>
        <dbReference type="ChEBI" id="CHEBI:456216"/>
    </reaction>
</comment>
<keyword evidence="4 11" id="KW-0227">DNA damage</keyword>
<protein>
    <recommendedName>
        <fullName evidence="11">ATP-binding protein Uup</fullName>
        <ecNumber evidence="11">3.6.1.-</ecNumber>
    </recommendedName>
</protein>
<dbReference type="InterPro" id="IPR003439">
    <property type="entry name" value="ABC_transporter-like_ATP-bd"/>
</dbReference>
<keyword evidence="1 11" id="KW-0963">Cytoplasm</keyword>
<comment type="function">
    <text evidence="11">Probably plays a role in ribosome assembly or function. May be involved in resolution of branched DNA intermediates that result from template switching in postreplication gaps. Binds DNA and has ATPase activity.</text>
</comment>
<dbReference type="Pfam" id="PF16326">
    <property type="entry name" value="ABC_tran_CTD"/>
    <property type="match status" value="1"/>
</dbReference>
<dbReference type="InterPro" id="IPR037118">
    <property type="entry name" value="Val-tRNA_synth_C_sf"/>
</dbReference>
<dbReference type="PROSITE" id="PS50206">
    <property type="entry name" value="RHODANESE_3"/>
    <property type="match status" value="1"/>
</dbReference>
<dbReference type="PROSITE" id="PS50893">
    <property type="entry name" value="ABC_TRANSPORTER_2"/>
    <property type="match status" value="2"/>
</dbReference>
<feature type="region of interest" description="Disordered" evidence="12">
    <location>
        <begin position="555"/>
        <end position="583"/>
    </location>
</feature>
<keyword evidence="5 11" id="KW-0378">Hydrolase</keyword>
<evidence type="ECO:0000256" key="5">
    <source>
        <dbReference type="ARBA" id="ARBA00022801"/>
    </source>
</evidence>
<comment type="subcellular location">
    <subcellularLocation>
        <location evidence="11">Cytoplasm</location>
    </subcellularLocation>
    <text evidence="11">Associates with ribosomes.</text>
</comment>
<evidence type="ECO:0000256" key="12">
    <source>
        <dbReference type="SAM" id="MobiDB-lite"/>
    </source>
</evidence>
<dbReference type="PANTHER" id="PTHR42855:SF1">
    <property type="entry name" value="ABC TRANSPORTER DOMAIN-CONTAINING PROTEIN"/>
    <property type="match status" value="1"/>
</dbReference>
<evidence type="ECO:0000313" key="16">
    <source>
        <dbReference type="Proteomes" id="UP000051242"/>
    </source>
</evidence>
<feature type="domain" description="ABC transporter" evidence="14">
    <location>
        <begin position="4"/>
        <end position="249"/>
    </location>
</feature>
<keyword evidence="6 11" id="KW-0067">ATP-binding</keyword>
<accession>A0A0R2TCI6</accession>
<evidence type="ECO:0000256" key="3">
    <source>
        <dbReference type="ARBA" id="ARBA00022741"/>
    </source>
</evidence>
<dbReference type="Proteomes" id="UP000051242">
    <property type="component" value="Unassembled WGS sequence"/>
</dbReference>
<feature type="binding site" evidence="11">
    <location>
        <begin position="348"/>
        <end position="355"/>
    </location>
    <ligand>
        <name>ATP</name>
        <dbReference type="ChEBI" id="CHEBI:30616"/>
        <label>2</label>
    </ligand>
</feature>
<dbReference type="Pfam" id="PF12848">
    <property type="entry name" value="ABC_tran_Xtn"/>
    <property type="match status" value="1"/>
</dbReference>
<evidence type="ECO:0000256" key="4">
    <source>
        <dbReference type="ARBA" id="ARBA00022763"/>
    </source>
</evidence>
<evidence type="ECO:0000256" key="2">
    <source>
        <dbReference type="ARBA" id="ARBA00022737"/>
    </source>
</evidence>
<dbReference type="AlphaFoldDB" id="A0A0R2TCI6"/>
<dbReference type="SMART" id="SM00382">
    <property type="entry name" value="AAA"/>
    <property type="match status" value="2"/>
</dbReference>
<dbReference type="PROSITE" id="PS00211">
    <property type="entry name" value="ABC_TRANSPORTER_1"/>
    <property type="match status" value="2"/>
</dbReference>
<dbReference type="InterPro" id="IPR017871">
    <property type="entry name" value="ABC_transporter-like_CS"/>
</dbReference>
<comment type="similarity">
    <text evidence="10 11">Belongs to the ABC transporter superfamily. ABCF family. Uup subfamily.</text>
</comment>
<keyword evidence="2 11" id="KW-0677">Repeat</keyword>
<gene>
    <name evidence="11" type="primary">uup</name>
    <name evidence="15" type="ORF">ABR85_00720</name>
</gene>
<dbReference type="FunFam" id="3.40.50.300:FF:000011">
    <property type="entry name" value="Putative ABC transporter ATP-binding component"/>
    <property type="match status" value="1"/>
</dbReference>
<evidence type="ECO:0000259" key="14">
    <source>
        <dbReference type="PROSITE" id="PS50893"/>
    </source>
</evidence>
<dbReference type="GO" id="GO:0016887">
    <property type="term" value="F:ATP hydrolysis activity"/>
    <property type="evidence" value="ECO:0007669"/>
    <property type="project" value="UniProtKB-UniRule"/>
</dbReference>
<dbReference type="EMBL" id="LICD01000003">
    <property type="protein sequence ID" value="KRO84440.1"/>
    <property type="molecule type" value="Genomic_DNA"/>
</dbReference>
<dbReference type="PANTHER" id="PTHR42855">
    <property type="entry name" value="ABC TRANSPORTER ATP-BINDING SUBUNIT"/>
    <property type="match status" value="1"/>
</dbReference>
<feature type="compositionally biased region" description="Low complexity" evidence="12">
    <location>
        <begin position="568"/>
        <end position="579"/>
    </location>
</feature>
<dbReference type="GO" id="GO:0006281">
    <property type="term" value="P:DNA repair"/>
    <property type="evidence" value="ECO:0007669"/>
    <property type="project" value="UniProtKB-KW"/>
</dbReference>
<dbReference type="GO" id="GO:0005524">
    <property type="term" value="F:ATP binding"/>
    <property type="evidence" value="ECO:0007669"/>
    <property type="project" value="UniProtKB-UniRule"/>
</dbReference>
<dbReference type="FunFam" id="3.40.50.300:FF:000309">
    <property type="entry name" value="ABC transporter ATP-binding protein"/>
    <property type="match status" value="1"/>
</dbReference>
<keyword evidence="3 11" id="KW-0547">Nucleotide-binding</keyword>
<sequence>MPLLRLDKASLNFGTHVLLDEVDFEIKRGARIGLLGRNGAGKTTLMKVIEGIMGLDGGERWLRPGVKVAWLEQSLPDADEQTVYDLVADGLAEVGDLLKQYHHLTSNYEDADMAQLERVQSALEAKDGWSLSQKVDTVISQLDLPADKLMKELSGGWRKRVALARALVREPELLLLDEPTNHLDIPAIEWLEKQLQDYHGALMLITHDRSFLQNVANKIVELDRGHLYQFEGTFERFLRYRAEQLAAEESANKLFDKKLAEEEVWIRQGIKARRTRNEGRVRALEAMRKERSDRRVQQGKANFQVSSADRSGKIVAELTDITQRFGDKLVINNLSTTVMRGDRIGLVGANGAGKSTLLKILLGQLVPTEGKVKLGTKLEVAYFDQLREHLDLEKNLIDNVCGGQEYIEIGGKRKHAISYLSDFLFTPDRIRTPAKALSGGEQNRAILAKVFSRPANILVLDEPTNDLDIETLELLEDLLLGFDGTVLLVSHDRKFMDNVVTSIMVFEEDSNVREYVGGYSDWVRHGGNLSDFAAPQTGFSSGAIDSSAAAAEATPAVSKKESDANVSAPLNAPLTAPKAAPKKKLSYNEKRALEAALKRIDEFEAQQVQLEALISDPKFYEGESAKVNETLKEVAAVADALAQAYADWEALEG</sequence>
<feature type="binding site" evidence="11">
    <location>
        <begin position="36"/>
        <end position="43"/>
    </location>
    <ligand>
        <name>ATP</name>
        <dbReference type="ChEBI" id="CHEBI:30616"/>
        <label>1</label>
    </ligand>
</feature>
<feature type="domain" description="Rhodanese" evidence="13">
    <location>
        <begin position="511"/>
        <end position="531"/>
    </location>
</feature>
<evidence type="ECO:0000256" key="11">
    <source>
        <dbReference type="HAMAP-Rule" id="MF_00848"/>
    </source>
</evidence>
<evidence type="ECO:0000256" key="8">
    <source>
        <dbReference type="ARBA" id="ARBA00023204"/>
    </source>
</evidence>
<proteinExistence type="inferred from homology"/>
<evidence type="ECO:0000256" key="6">
    <source>
        <dbReference type="ARBA" id="ARBA00022840"/>
    </source>
</evidence>
<dbReference type="InterPro" id="IPR001763">
    <property type="entry name" value="Rhodanese-like_dom"/>
</dbReference>
<dbReference type="EC" id="3.6.1.-" evidence="11"/>
<dbReference type="SUPFAM" id="SSF52540">
    <property type="entry name" value="P-loop containing nucleoside triphosphate hydrolases"/>
    <property type="match status" value="2"/>
</dbReference>
<dbReference type="GO" id="GO:0005737">
    <property type="term" value="C:cytoplasm"/>
    <property type="evidence" value="ECO:0007669"/>
    <property type="project" value="UniProtKB-SubCell"/>
</dbReference>
<evidence type="ECO:0000259" key="13">
    <source>
        <dbReference type="PROSITE" id="PS50206"/>
    </source>
</evidence>
<evidence type="ECO:0000313" key="15">
    <source>
        <dbReference type="EMBL" id="KRO84440.1"/>
    </source>
</evidence>